<dbReference type="RefSeq" id="WP_055768248.1">
    <property type="nucleotide sequence ID" value="NZ_LDJG01000018.1"/>
</dbReference>
<evidence type="ECO:0000313" key="3">
    <source>
        <dbReference type="Proteomes" id="UP000050902"/>
    </source>
</evidence>
<dbReference type="EMBL" id="LDJG01000018">
    <property type="protein sequence ID" value="KRG56188.1"/>
    <property type="molecule type" value="Genomic_DNA"/>
</dbReference>
<keyword evidence="3" id="KW-1185">Reference proteome</keyword>
<evidence type="ECO:0000256" key="1">
    <source>
        <dbReference type="SAM" id="SignalP"/>
    </source>
</evidence>
<keyword evidence="1" id="KW-0732">Signal</keyword>
<comment type="caution">
    <text evidence="2">The sequence shown here is derived from an EMBL/GenBank/DDBJ whole genome shotgun (WGS) entry which is preliminary data.</text>
</comment>
<name>A0ABR5NI05_9GAMM</name>
<proteinExistence type="predicted"/>
<dbReference type="Proteomes" id="UP000050902">
    <property type="component" value="Unassembled WGS sequence"/>
</dbReference>
<organism evidence="2 3">
    <name type="scientific">Stenotrophomonas nitritireducens</name>
    <dbReference type="NCBI Taxonomy" id="83617"/>
    <lineage>
        <taxon>Bacteria</taxon>
        <taxon>Pseudomonadati</taxon>
        <taxon>Pseudomonadota</taxon>
        <taxon>Gammaproteobacteria</taxon>
        <taxon>Lysobacterales</taxon>
        <taxon>Lysobacteraceae</taxon>
        <taxon>Stenotrophomonas</taxon>
    </lineage>
</organism>
<protein>
    <recommendedName>
        <fullName evidence="4">DUF3828 domain-containing protein</fullName>
    </recommendedName>
</protein>
<accession>A0ABR5NI05</accession>
<feature type="signal peptide" evidence="1">
    <location>
        <begin position="1"/>
        <end position="21"/>
    </location>
</feature>
<feature type="chain" id="PRO_5046895104" description="DUF3828 domain-containing protein" evidence="1">
    <location>
        <begin position="22"/>
        <end position="154"/>
    </location>
</feature>
<evidence type="ECO:0008006" key="4">
    <source>
        <dbReference type="Google" id="ProtNLM"/>
    </source>
</evidence>
<gene>
    <name evidence="2" type="ORF">ABB22_12530</name>
</gene>
<sequence>MRRAWAGIGVLGLLLAPASQAASLCVDPLAVARALFEAGIAARFLDAPDALLSAEFSRAMAGERDCQEREQGVCRLDYDPWLDGQDGDIDGDASYQWHAASPDSGVVEVRFPVWGQGHRTRLAMRRQGDRCWRVDDLVTNRGESVREVLARPVP</sequence>
<reference evidence="2 3" key="1">
    <citation type="submission" date="2015-05" db="EMBL/GenBank/DDBJ databases">
        <title>Genome sequencing and analysis of members of genus Stenotrophomonas.</title>
        <authorList>
            <person name="Patil P.P."/>
            <person name="Midha S."/>
            <person name="Patil P.B."/>
        </authorList>
    </citation>
    <scope>NUCLEOTIDE SEQUENCE [LARGE SCALE GENOMIC DNA]</scope>
    <source>
        <strain evidence="2 3">DSM 12575</strain>
    </source>
</reference>
<evidence type="ECO:0000313" key="2">
    <source>
        <dbReference type="EMBL" id="KRG56188.1"/>
    </source>
</evidence>